<dbReference type="GO" id="GO:0005886">
    <property type="term" value="C:plasma membrane"/>
    <property type="evidence" value="ECO:0007669"/>
    <property type="project" value="UniProtKB-SubCell"/>
</dbReference>
<gene>
    <name evidence="11" type="ORF">C7389_11182</name>
</gene>
<dbReference type="GO" id="GO:0009306">
    <property type="term" value="P:protein secretion"/>
    <property type="evidence" value="ECO:0007669"/>
    <property type="project" value="InterPro"/>
</dbReference>
<dbReference type="InterPro" id="IPR049031">
    <property type="entry name" value="T2SSK_SAM-like_1st"/>
</dbReference>
<dbReference type="PANTHER" id="PTHR38831:SF2">
    <property type="entry name" value="TYPE II SECRETION SYSTEM PROTEIN K"/>
    <property type="match status" value="1"/>
</dbReference>
<sequence>MALIAVLWMTAALSLLVAGMLAISRAEVKATQVRSELAQATALGDAAIQLAVLDWQTRSPAPDRLLHTDYLVEGRPVAVRLVPASGYVDLNTASQALLAVLLQFGGGLAPTEAETMAKRIVDWRDRNEVELPGGAEAPAYAAASVPWRPRNGSFLVPEDLMQVLGMDFDLYQRLRPLITVWAGGAPGINAYAAPPEVLYLAARGKQEVAYRIAVARDAGEQGVDLTQLEAGFIRNGTLGTILHVEAHLPLEGGRSAIRGRWLLLGAHPGGAPWRTIAVEPVRLRADPARS</sequence>
<evidence type="ECO:0000256" key="6">
    <source>
        <dbReference type="ARBA" id="ARBA00022692"/>
    </source>
</evidence>
<dbReference type="Pfam" id="PF21687">
    <property type="entry name" value="T2SSK_1st"/>
    <property type="match status" value="1"/>
</dbReference>
<keyword evidence="6" id="KW-0812">Transmembrane</keyword>
<dbReference type="SUPFAM" id="SSF158544">
    <property type="entry name" value="GspK insert domain-like"/>
    <property type="match status" value="1"/>
</dbReference>
<evidence type="ECO:0000256" key="3">
    <source>
        <dbReference type="ARBA" id="ARBA00022448"/>
    </source>
</evidence>
<dbReference type="Proteomes" id="UP000295129">
    <property type="component" value="Unassembled WGS sequence"/>
</dbReference>
<keyword evidence="3" id="KW-0813">Transport</keyword>
<evidence type="ECO:0000256" key="8">
    <source>
        <dbReference type="ARBA" id="ARBA00022989"/>
    </source>
</evidence>
<comment type="similarity">
    <text evidence="2">Belongs to the GSP K family.</text>
</comment>
<comment type="caution">
    <text evidence="11">The sequence shown here is derived from an EMBL/GenBank/DDBJ whole genome shotgun (WGS) entry which is preliminary data.</text>
</comment>
<organism evidence="11 12">
    <name type="scientific">Azoarcus indigens</name>
    <dbReference type="NCBI Taxonomy" id="29545"/>
    <lineage>
        <taxon>Bacteria</taxon>
        <taxon>Pseudomonadati</taxon>
        <taxon>Pseudomonadota</taxon>
        <taxon>Betaproteobacteria</taxon>
        <taxon>Rhodocyclales</taxon>
        <taxon>Zoogloeaceae</taxon>
        <taxon>Azoarcus</taxon>
    </lineage>
</organism>
<name>A0A4R6DWK6_9RHOO</name>
<keyword evidence="12" id="KW-1185">Reference proteome</keyword>
<evidence type="ECO:0000313" key="11">
    <source>
        <dbReference type="EMBL" id="TDN49603.1"/>
    </source>
</evidence>
<evidence type="ECO:0000256" key="2">
    <source>
        <dbReference type="ARBA" id="ARBA00007246"/>
    </source>
</evidence>
<accession>A0A4R6DWK6</accession>
<feature type="domain" description="T2SS protein K first SAM-like" evidence="10">
    <location>
        <begin position="94"/>
        <end position="181"/>
    </location>
</feature>
<evidence type="ECO:0000259" key="10">
    <source>
        <dbReference type="Pfam" id="PF21687"/>
    </source>
</evidence>
<evidence type="ECO:0000256" key="7">
    <source>
        <dbReference type="ARBA" id="ARBA00022927"/>
    </source>
</evidence>
<evidence type="ECO:0000313" key="12">
    <source>
        <dbReference type="Proteomes" id="UP000295129"/>
    </source>
</evidence>
<evidence type="ECO:0000256" key="1">
    <source>
        <dbReference type="ARBA" id="ARBA00004533"/>
    </source>
</evidence>
<proteinExistence type="inferred from homology"/>
<evidence type="ECO:0000256" key="5">
    <source>
        <dbReference type="ARBA" id="ARBA00022519"/>
    </source>
</evidence>
<dbReference type="PANTHER" id="PTHR38831">
    <property type="entry name" value="TYPE II SECRETION SYSTEM PROTEIN K"/>
    <property type="match status" value="1"/>
</dbReference>
<dbReference type="RefSeq" id="WP_162851740.1">
    <property type="nucleotide sequence ID" value="NZ_SNVV01000011.1"/>
</dbReference>
<dbReference type="InterPro" id="IPR005628">
    <property type="entry name" value="GspK"/>
</dbReference>
<dbReference type="EMBL" id="SNVV01000011">
    <property type="protein sequence ID" value="TDN49603.1"/>
    <property type="molecule type" value="Genomic_DNA"/>
</dbReference>
<keyword evidence="7" id="KW-0653">Protein transport</keyword>
<evidence type="ECO:0000256" key="4">
    <source>
        <dbReference type="ARBA" id="ARBA00022475"/>
    </source>
</evidence>
<dbReference type="InterPro" id="IPR038072">
    <property type="entry name" value="GspK_central_sf"/>
</dbReference>
<keyword evidence="8" id="KW-1133">Transmembrane helix</keyword>
<evidence type="ECO:0000256" key="9">
    <source>
        <dbReference type="ARBA" id="ARBA00023136"/>
    </source>
</evidence>
<dbReference type="Gene3D" id="1.10.40.60">
    <property type="entry name" value="EpsJ-like"/>
    <property type="match status" value="1"/>
</dbReference>
<protein>
    <submittedName>
        <fullName evidence="11">General secretion pathway protein K</fullName>
    </submittedName>
</protein>
<reference evidence="11 12" key="1">
    <citation type="submission" date="2019-03" db="EMBL/GenBank/DDBJ databases">
        <title>Genomic Encyclopedia of Type Strains, Phase IV (KMG-IV): sequencing the most valuable type-strain genomes for metagenomic binning, comparative biology and taxonomic classification.</title>
        <authorList>
            <person name="Goeker M."/>
        </authorList>
    </citation>
    <scope>NUCLEOTIDE SEQUENCE [LARGE SCALE GENOMIC DNA]</scope>
    <source>
        <strain evidence="11 12">DSM 12121</strain>
    </source>
</reference>
<dbReference type="AlphaFoldDB" id="A0A4R6DWK6"/>
<keyword evidence="9" id="KW-0472">Membrane</keyword>
<keyword evidence="4" id="KW-1003">Cell membrane</keyword>
<comment type="subcellular location">
    <subcellularLocation>
        <location evidence="1">Cell inner membrane</location>
    </subcellularLocation>
</comment>
<keyword evidence="5" id="KW-0997">Cell inner membrane</keyword>